<evidence type="ECO:0000256" key="5">
    <source>
        <dbReference type="ARBA" id="ARBA00022729"/>
    </source>
</evidence>
<dbReference type="AlphaFoldDB" id="A0A379VRS1"/>
<evidence type="ECO:0000256" key="6">
    <source>
        <dbReference type="ARBA" id="ARBA00023114"/>
    </source>
</evidence>
<keyword evidence="6 9" id="KW-0626">Porin</keyword>
<evidence type="ECO:0000256" key="1">
    <source>
        <dbReference type="ARBA" id="ARBA00004571"/>
    </source>
</evidence>
<dbReference type="GO" id="GO:0015288">
    <property type="term" value="F:porin activity"/>
    <property type="evidence" value="ECO:0007669"/>
    <property type="project" value="UniProtKB-KW"/>
</dbReference>
<dbReference type="EMBL" id="UGXR01000001">
    <property type="protein sequence ID" value="SUH09259.1"/>
    <property type="molecule type" value="Genomic_DNA"/>
</dbReference>
<organism evidence="10 11">
    <name type="scientific">Salmonella enterica I</name>
    <dbReference type="NCBI Taxonomy" id="59201"/>
    <lineage>
        <taxon>Bacteria</taxon>
        <taxon>Pseudomonadati</taxon>
        <taxon>Pseudomonadota</taxon>
        <taxon>Gammaproteobacteria</taxon>
        <taxon>Enterobacterales</taxon>
        <taxon>Enterobacteriaceae</taxon>
        <taxon>Salmonella</taxon>
    </lineage>
</organism>
<dbReference type="InterPro" id="IPR023614">
    <property type="entry name" value="Porin_dom_sf"/>
</dbReference>
<sequence length="118" mass="13405">MMPIIFTLAANYTRTYDMTYMGDTLGGFAHKTDNWEMVGQYQFDNGLRPSLAFLQSRANDVNGLGSFDLVKYIDVGSYYYFNKNMSAYVDYKINLLKDGNPSNPNTDNTVALGLVYEF</sequence>
<evidence type="ECO:0000256" key="2">
    <source>
        <dbReference type="ARBA" id="ARBA00007539"/>
    </source>
</evidence>
<proteinExistence type="inferred from homology"/>
<name>A0A379VRS1_SALET</name>
<keyword evidence="7 9" id="KW-0472">Membrane</keyword>
<comment type="subunit">
    <text evidence="9">Homotrimer.</text>
</comment>
<keyword evidence="4 9" id="KW-0812">Transmembrane</keyword>
<evidence type="ECO:0000256" key="7">
    <source>
        <dbReference type="ARBA" id="ARBA00023136"/>
    </source>
</evidence>
<dbReference type="Gene3D" id="2.40.160.10">
    <property type="entry name" value="Porin"/>
    <property type="match status" value="1"/>
</dbReference>
<dbReference type="GO" id="GO:0046930">
    <property type="term" value="C:pore complex"/>
    <property type="evidence" value="ECO:0007669"/>
    <property type="project" value="UniProtKB-KW"/>
</dbReference>
<protein>
    <submittedName>
        <fullName evidence="10">Outer membrane protein</fullName>
    </submittedName>
</protein>
<evidence type="ECO:0000256" key="3">
    <source>
        <dbReference type="ARBA" id="ARBA00022452"/>
    </source>
</evidence>
<evidence type="ECO:0000256" key="9">
    <source>
        <dbReference type="RuleBase" id="RU000469"/>
    </source>
</evidence>
<comment type="similarity">
    <text evidence="2 9">Belongs to the Gram-negative porin family.</text>
</comment>
<dbReference type="InterPro" id="IPR001702">
    <property type="entry name" value="Porin_Gram-ve"/>
</dbReference>
<comment type="subcellular location">
    <subcellularLocation>
        <location evidence="1 9">Cell outer membrane</location>
        <topology evidence="1 9">Multi-pass membrane protein</topology>
    </subcellularLocation>
</comment>
<keyword evidence="3" id="KW-1134">Transmembrane beta strand</keyword>
<keyword evidence="5" id="KW-0732">Signal</keyword>
<dbReference type="PANTHER" id="PTHR34501:SF8">
    <property type="entry name" value="OUTER MEMBRANE PORIN N-RELATED"/>
    <property type="match status" value="1"/>
</dbReference>
<accession>A0A379VRS1</accession>
<dbReference type="Pfam" id="PF00267">
    <property type="entry name" value="Porin_1"/>
    <property type="match status" value="1"/>
</dbReference>
<keyword evidence="9" id="KW-0813">Transport</keyword>
<dbReference type="SUPFAM" id="SSF56935">
    <property type="entry name" value="Porins"/>
    <property type="match status" value="1"/>
</dbReference>
<dbReference type="GO" id="GO:0009279">
    <property type="term" value="C:cell outer membrane"/>
    <property type="evidence" value="ECO:0007669"/>
    <property type="project" value="UniProtKB-SubCell"/>
</dbReference>
<dbReference type="GO" id="GO:0034220">
    <property type="term" value="P:monoatomic ion transmembrane transport"/>
    <property type="evidence" value="ECO:0007669"/>
    <property type="project" value="InterPro"/>
</dbReference>
<gene>
    <name evidence="10" type="primary">ompC_2</name>
    <name evidence="10" type="ORF">NCTC8256_03224</name>
</gene>
<dbReference type="Proteomes" id="UP000254346">
    <property type="component" value="Unassembled WGS sequence"/>
</dbReference>
<dbReference type="InterPro" id="IPR050298">
    <property type="entry name" value="Gram-neg_bact_OMP"/>
</dbReference>
<keyword evidence="9" id="KW-0406">Ion transport</keyword>
<evidence type="ECO:0000313" key="10">
    <source>
        <dbReference type="EMBL" id="SUH09259.1"/>
    </source>
</evidence>
<dbReference type="PANTHER" id="PTHR34501">
    <property type="entry name" value="PROTEIN YDDL-RELATED"/>
    <property type="match status" value="1"/>
</dbReference>
<dbReference type="PROSITE" id="PS00576">
    <property type="entry name" value="GRAM_NEG_PORIN"/>
    <property type="match status" value="1"/>
</dbReference>
<dbReference type="InterPro" id="IPR013793">
    <property type="entry name" value="Porin_Gram-ve_CS"/>
</dbReference>
<evidence type="ECO:0000256" key="8">
    <source>
        <dbReference type="ARBA" id="ARBA00023237"/>
    </source>
</evidence>
<evidence type="ECO:0000256" key="4">
    <source>
        <dbReference type="ARBA" id="ARBA00022692"/>
    </source>
</evidence>
<keyword evidence="8 9" id="KW-0998">Cell outer membrane</keyword>
<reference evidence="10 11" key="1">
    <citation type="submission" date="2018-06" db="EMBL/GenBank/DDBJ databases">
        <authorList>
            <consortium name="Pathogen Informatics"/>
            <person name="Doyle S."/>
        </authorList>
    </citation>
    <scope>NUCLEOTIDE SEQUENCE [LARGE SCALE GENOMIC DNA]</scope>
    <source>
        <strain evidence="10 11">NCTC8256</strain>
    </source>
</reference>
<evidence type="ECO:0000313" key="11">
    <source>
        <dbReference type="Proteomes" id="UP000254346"/>
    </source>
</evidence>